<sequence>MDMMNSGVKVWLYPRCLQFIFSDRNKSYHVMVKYIEDYKQIIRSLYEQKELKKREKDMFLEATIHRLHRQLALHVAKDMEQPCDCDEFYSRVRREVQEPRTPAKKVKQRVFRLKMLARKSVCSCLCV</sequence>
<dbReference type="GeneID" id="101852482"/>
<protein>
    <submittedName>
        <fullName evidence="2">Uncharacterized protein LOC101852482</fullName>
    </submittedName>
</protein>
<proteinExistence type="predicted"/>
<keyword evidence="1" id="KW-1185">Reference proteome</keyword>
<dbReference type="Proteomes" id="UP000694888">
    <property type="component" value="Unplaced"/>
</dbReference>
<reference evidence="2" key="1">
    <citation type="submission" date="2025-08" db="UniProtKB">
        <authorList>
            <consortium name="RefSeq"/>
        </authorList>
    </citation>
    <scope>IDENTIFICATION</scope>
</reference>
<dbReference type="RefSeq" id="XP_005100420.1">
    <property type="nucleotide sequence ID" value="XM_005100363.3"/>
</dbReference>
<evidence type="ECO:0000313" key="2">
    <source>
        <dbReference type="RefSeq" id="XP_005100420.1"/>
    </source>
</evidence>
<accession>A0ABM0JSD4</accession>
<gene>
    <name evidence="2" type="primary">LOC101852482</name>
</gene>
<name>A0ABM0JSD4_APLCA</name>
<organism evidence="1 2">
    <name type="scientific">Aplysia californica</name>
    <name type="common">California sea hare</name>
    <dbReference type="NCBI Taxonomy" id="6500"/>
    <lineage>
        <taxon>Eukaryota</taxon>
        <taxon>Metazoa</taxon>
        <taxon>Spiralia</taxon>
        <taxon>Lophotrochozoa</taxon>
        <taxon>Mollusca</taxon>
        <taxon>Gastropoda</taxon>
        <taxon>Heterobranchia</taxon>
        <taxon>Euthyneura</taxon>
        <taxon>Tectipleura</taxon>
        <taxon>Aplysiida</taxon>
        <taxon>Aplysioidea</taxon>
        <taxon>Aplysiidae</taxon>
        <taxon>Aplysia</taxon>
    </lineage>
</organism>
<evidence type="ECO:0000313" key="1">
    <source>
        <dbReference type="Proteomes" id="UP000694888"/>
    </source>
</evidence>